<organism evidence="2">
    <name type="scientific">marine metagenome</name>
    <dbReference type="NCBI Taxonomy" id="408172"/>
    <lineage>
        <taxon>unclassified sequences</taxon>
        <taxon>metagenomes</taxon>
        <taxon>ecological metagenomes</taxon>
    </lineage>
</organism>
<sequence>MELLALSAVEHLSVEDEQQLAQLLLQYPEYKKDDFAKTTALSQIGFYLMDDTANETLPSEIRNKILETYDSPLDEKNTLPGFNFTSLFKTLIKPAYAWSITVMLAIGLSYSMITFKTYENNYRYLPLKRMVLKNTAKDLMNHPWYGKTSDFETIQGHVIWSNDKQKGFITLTGMPINDSSLNQYQIWIVDPIKYLNPVDGGVFDITTSEKEVIIPINPKLPISNARAFAITLEQPGGVVVSSQPLLLTAPKERPKQKI</sequence>
<feature type="transmembrane region" description="Helical" evidence="1">
    <location>
        <begin position="95"/>
        <end position="115"/>
    </location>
</feature>
<keyword evidence="1" id="KW-0812">Transmembrane</keyword>
<evidence type="ECO:0000256" key="1">
    <source>
        <dbReference type="SAM" id="Phobius"/>
    </source>
</evidence>
<evidence type="ECO:0000313" key="2">
    <source>
        <dbReference type="EMBL" id="SUZ73709.1"/>
    </source>
</evidence>
<evidence type="ECO:0008006" key="3">
    <source>
        <dbReference type="Google" id="ProtNLM"/>
    </source>
</evidence>
<keyword evidence="1" id="KW-1133">Transmembrane helix</keyword>
<name>A0A381Q5S8_9ZZZZ</name>
<proteinExistence type="predicted"/>
<accession>A0A381Q5S8</accession>
<dbReference type="AlphaFoldDB" id="A0A381Q5S8"/>
<protein>
    <recommendedName>
        <fullName evidence="3">Anti-sigma factor</fullName>
    </recommendedName>
</protein>
<reference evidence="2" key="1">
    <citation type="submission" date="2018-05" db="EMBL/GenBank/DDBJ databases">
        <authorList>
            <person name="Lanie J.A."/>
            <person name="Ng W.-L."/>
            <person name="Kazmierczak K.M."/>
            <person name="Andrzejewski T.M."/>
            <person name="Davidsen T.M."/>
            <person name="Wayne K.J."/>
            <person name="Tettelin H."/>
            <person name="Glass J.I."/>
            <person name="Rusch D."/>
            <person name="Podicherti R."/>
            <person name="Tsui H.-C.T."/>
            <person name="Winkler M.E."/>
        </authorList>
    </citation>
    <scope>NUCLEOTIDE SEQUENCE</scope>
</reference>
<dbReference type="EMBL" id="UINC01001187">
    <property type="protein sequence ID" value="SUZ73709.1"/>
    <property type="molecule type" value="Genomic_DNA"/>
</dbReference>
<gene>
    <name evidence="2" type="ORF">METZ01_LOCUS26563</name>
</gene>
<keyword evidence="1" id="KW-0472">Membrane</keyword>